<feature type="compositionally biased region" description="Pro residues" evidence="1">
    <location>
        <begin position="70"/>
        <end position="83"/>
    </location>
</feature>
<dbReference type="Proteomes" id="UP001165090">
    <property type="component" value="Unassembled WGS sequence"/>
</dbReference>
<evidence type="ECO:0000313" key="4">
    <source>
        <dbReference type="Proteomes" id="UP001165090"/>
    </source>
</evidence>
<gene>
    <name evidence="3" type="ORF">VaNZ11_016640</name>
</gene>
<proteinExistence type="predicted"/>
<keyword evidence="4" id="KW-1185">Reference proteome</keyword>
<name>A0ABQ5SP72_9CHLO</name>
<accession>A0ABQ5SP72</accession>
<dbReference type="EMBL" id="BSDZ01000112">
    <property type="protein sequence ID" value="GLI71426.1"/>
    <property type="molecule type" value="Genomic_DNA"/>
</dbReference>
<feature type="region of interest" description="Disordered" evidence="1">
    <location>
        <begin position="70"/>
        <end position="90"/>
    </location>
</feature>
<reference evidence="3 4" key="1">
    <citation type="journal article" date="2023" name="IScience">
        <title>Expanded male sex-determining region conserved during the evolution of homothallism in the green alga Volvox.</title>
        <authorList>
            <person name="Yamamoto K."/>
            <person name="Matsuzaki R."/>
            <person name="Mahakham W."/>
            <person name="Heman W."/>
            <person name="Sekimoto H."/>
            <person name="Kawachi M."/>
            <person name="Minakuchi Y."/>
            <person name="Toyoda A."/>
            <person name="Nozaki H."/>
        </authorList>
    </citation>
    <scope>NUCLEOTIDE SEQUENCE [LARGE SCALE GENOMIC DNA]</scope>
    <source>
        <strain evidence="3 4">NIES-4468</strain>
    </source>
</reference>
<sequence length="173" mass="18158">MQPTGLFLVRLPLAFAADQVGFGSSLSADTAPVRQRGWAAAGTVMVFLRPPPPPPLPPAVVMPALPAAPPSAFPSDPPPPVPPVLRGSRPSEPLASTMALSKRRACSIVSAFHLSSARMSSFRRTRKSYPASAAIAASKNRWALRTSGYSWASSWSNSLLKPCTARLGSTPVG</sequence>
<comment type="caution">
    <text evidence="3">The sequence shown here is derived from an EMBL/GenBank/DDBJ whole genome shotgun (WGS) entry which is preliminary data.</text>
</comment>
<organism evidence="3 4">
    <name type="scientific">Volvox africanus</name>
    <dbReference type="NCBI Taxonomy" id="51714"/>
    <lineage>
        <taxon>Eukaryota</taxon>
        <taxon>Viridiplantae</taxon>
        <taxon>Chlorophyta</taxon>
        <taxon>core chlorophytes</taxon>
        <taxon>Chlorophyceae</taxon>
        <taxon>CS clade</taxon>
        <taxon>Chlamydomonadales</taxon>
        <taxon>Volvocaceae</taxon>
        <taxon>Volvox</taxon>
    </lineage>
</organism>
<feature type="chain" id="PRO_5045277269" description="Secreted protein" evidence="2">
    <location>
        <begin position="17"/>
        <end position="173"/>
    </location>
</feature>
<keyword evidence="2" id="KW-0732">Signal</keyword>
<feature type="signal peptide" evidence="2">
    <location>
        <begin position="1"/>
        <end position="16"/>
    </location>
</feature>
<evidence type="ECO:0000256" key="2">
    <source>
        <dbReference type="SAM" id="SignalP"/>
    </source>
</evidence>
<protein>
    <recommendedName>
        <fullName evidence="5">Secreted protein</fullName>
    </recommendedName>
</protein>
<evidence type="ECO:0008006" key="5">
    <source>
        <dbReference type="Google" id="ProtNLM"/>
    </source>
</evidence>
<evidence type="ECO:0000256" key="1">
    <source>
        <dbReference type="SAM" id="MobiDB-lite"/>
    </source>
</evidence>
<evidence type="ECO:0000313" key="3">
    <source>
        <dbReference type="EMBL" id="GLI71426.1"/>
    </source>
</evidence>